<feature type="transmembrane region" description="Helical" evidence="6">
    <location>
        <begin position="40"/>
        <end position="61"/>
    </location>
</feature>
<dbReference type="PANTHER" id="PTHR42770:SF11">
    <property type="entry name" value="INNER MEMBRANE TRANSPORT PROTEIN YBAT"/>
    <property type="match status" value="1"/>
</dbReference>
<organism evidence="7 8">
    <name type="scientific">Thalassovita mangrovi</name>
    <dbReference type="NCBI Taxonomy" id="2692236"/>
    <lineage>
        <taxon>Bacteria</taxon>
        <taxon>Pseudomonadati</taxon>
        <taxon>Pseudomonadota</taxon>
        <taxon>Alphaproteobacteria</taxon>
        <taxon>Rhodobacterales</taxon>
        <taxon>Roseobacteraceae</taxon>
        <taxon>Thalassovita</taxon>
    </lineage>
</organism>
<protein>
    <submittedName>
        <fullName evidence="7">Amino acid permease</fullName>
    </submittedName>
</protein>
<feature type="transmembrane region" description="Helical" evidence="6">
    <location>
        <begin position="144"/>
        <end position="166"/>
    </location>
</feature>
<dbReference type="InterPro" id="IPR050367">
    <property type="entry name" value="APC_superfamily"/>
</dbReference>
<feature type="transmembrane region" description="Helical" evidence="6">
    <location>
        <begin position="344"/>
        <end position="361"/>
    </location>
</feature>
<evidence type="ECO:0000256" key="6">
    <source>
        <dbReference type="SAM" id="Phobius"/>
    </source>
</evidence>
<dbReference type="InterPro" id="IPR002293">
    <property type="entry name" value="AA/rel_permease1"/>
</dbReference>
<evidence type="ECO:0000256" key="5">
    <source>
        <dbReference type="ARBA" id="ARBA00023136"/>
    </source>
</evidence>
<feature type="transmembrane region" description="Helical" evidence="6">
    <location>
        <begin position="112"/>
        <end position="137"/>
    </location>
</feature>
<keyword evidence="2" id="KW-1003">Cell membrane</keyword>
<dbReference type="EMBL" id="WWEN01000004">
    <property type="protein sequence ID" value="MYM55714.1"/>
    <property type="molecule type" value="Genomic_DNA"/>
</dbReference>
<gene>
    <name evidence="7" type="ORF">GR167_10380</name>
</gene>
<keyword evidence="4 6" id="KW-1133">Transmembrane helix</keyword>
<evidence type="ECO:0000256" key="4">
    <source>
        <dbReference type="ARBA" id="ARBA00022989"/>
    </source>
</evidence>
<keyword evidence="3 6" id="KW-0812">Transmembrane</keyword>
<feature type="transmembrane region" description="Helical" evidence="6">
    <location>
        <begin position="82"/>
        <end position="106"/>
    </location>
</feature>
<reference evidence="7 8" key="1">
    <citation type="submission" date="2020-01" db="EMBL/GenBank/DDBJ databases">
        <authorList>
            <person name="Chen S."/>
        </authorList>
    </citation>
    <scope>NUCLEOTIDE SEQUENCE [LARGE SCALE GENOMIC DNA]</scope>
    <source>
        <strain evidence="7 8">GS-10</strain>
    </source>
</reference>
<dbReference type="Gene3D" id="1.20.1740.10">
    <property type="entry name" value="Amino acid/polyamine transporter I"/>
    <property type="match status" value="1"/>
</dbReference>
<proteinExistence type="predicted"/>
<accession>A0A6L8LIC4</accession>
<dbReference type="GO" id="GO:0005886">
    <property type="term" value="C:plasma membrane"/>
    <property type="evidence" value="ECO:0007669"/>
    <property type="project" value="UniProtKB-SubCell"/>
</dbReference>
<feature type="transmembrane region" description="Helical" evidence="6">
    <location>
        <begin position="315"/>
        <end position="338"/>
    </location>
</feature>
<sequence>MGEGLKRRIGPVVLTLYGIGIMVGAGIYVLTGAAAGAAGMWAPVAFLLAGVIAIPSALSFAELSGRIPEAAGDSAYIEHGLGLHWLAVLVGLVNVVVGTVAAAAVLRGGVGYLLALVDIPFVWGVVGLGVALTIVALIGVMESLSFAAILTLIEVTGLGMVIWAGANAAPVEAFHLPMPAPEWGGIALATIFAFFALIGFDDIVNMAEETRNPGRNLPLAVMASLVVTALLYALVSLAAVRAVPREVLAGSDRPLALVWEAGSGQPGYFLSAIAVAAALNGVLAQIVMASRVLYGLGKRSVWLTMFRRTNAQLGTPVLGTVLIAAATIAAALVLPVAVLAEGSTLALLVVFAIVNASLIGVKRKRGDEGGFTVPVWMPWLGVLSCLGTLAASVLGRLG</sequence>
<feature type="transmembrane region" description="Helical" evidence="6">
    <location>
        <begin position="216"/>
        <end position="240"/>
    </location>
</feature>
<dbReference type="GO" id="GO:0022857">
    <property type="term" value="F:transmembrane transporter activity"/>
    <property type="evidence" value="ECO:0007669"/>
    <property type="project" value="InterPro"/>
</dbReference>
<feature type="transmembrane region" description="Helical" evidence="6">
    <location>
        <begin position="186"/>
        <end position="204"/>
    </location>
</feature>
<evidence type="ECO:0000313" key="7">
    <source>
        <dbReference type="EMBL" id="MYM55714.1"/>
    </source>
</evidence>
<dbReference type="Proteomes" id="UP000479043">
    <property type="component" value="Unassembled WGS sequence"/>
</dbReference>
<dbReference type="Pfam" id="PF13520">
    <property type="entry name" value="AA_permease_2"/>
    <property type="match status" value="1"/>
</dbReference>
<comment type="caution">
    <text evidence="7">The sequence shown here is derived from an EMBL/GenBank/DDBJ whole genome shotgun (WGS) entry which is preliminary data.</text>
</comment>
<dbReference type="PIRSF" id="PIRSF006060">
    <property type="entry name" value="AA_transporter"/>
    <property type="match status" value="1"/>
</dbReference>
<feature type="transmembrane region" description="Helical" evidence="6">
    <location>
        <begin position="373"/>
        <end position="394"/>
    </location>
</feature>
<evidence type="ECO:0000256" key="3">
    <source>
        <dbReference type="ARBA" id="ARBA00022692"/>
    </source>
</evidence>
<evidence type="ECO:0000313" key="8">
    <source>
        <dbReference type="Proteomes" id="UP000479043"/>
    </source>
</evidence>
<feature type="transmembrane region" description="Helical" evidence="6">
    <location>
        <begin position="268"/>
        <end position="294"/>
    </location>
</feature>
<keyword evidence="5 6" id="KW-0472">Membrane</keyword>
<evidence type="ECO:0000256" key="2">
    <source>
        <dbReference type="ARBA" id="ARBA00022475"/>
    </source>
</evidence>
<comment type="subcellular location">
    <subcellularLocation>
        <location evidence="1">Cell membrane</location>
        <topology evidence="1">Multi-pass membrane protein</topology>
    </subcellularLocation>
</comment>
<dbReference type="AlphaFoldDB" id="A0A6L8LIC4"/>
<evidence type="ECO:0000256" key="1">
    <source>
        <dbReference type="ARBA" id="ARBA00004651"/>
    </source>
</evidence>
<name>A0A6L8LIC4_9RHOB</name>
<dbReference type="PANTHER" id="PTHR42770">
    <property type="entry name" value="AMINO ACID TRANSPORTER-RELATED"/>
    <property type="match status" value="1"/>
</dbReference>
<keyword evidence="8" id="KW-1185">Reference proteome</keyword>
<feature type="transmembrane region" description="Helical" evidence="6">
    <location>
        <begin position="12"/>
        <end position="34"/>
    </location>
</feature>